<evidence type="ECO:0000256" key="6">
    <source>
        <dbReference type="SAM" id="Phobius"/>
    </source>
</evidence>
<dbReference type="PANTHER" id="PTHR10746:SF6">
    <property type="entry name" value="LARGE RIBOSOMAL SUBUNIT PROTEIN UL4M"/>
    <property type="match status" value="1"/>
</dbReference>
<proteinExistence type="inferred from homology"/>
<keyword evidence="6" id="KW-0812">Transmembrane</keyword>
<keyword evidence="6" id="KW-1133">Transmembrane helix</keyword>
<evidence type="ECO:0000256" key="5">
    <source>
        <dbReference type="ARBA" id="ARBA00035462"/>
    </source>
</evidence>
<organism evidence="7">
    <name type="scientific">Carsonella ruddii</name>
    <dbReference type="NCBI Taxonomy" id="114186"/>
    <lineage>
        <taxon>Bacteria</taxon>
        <taxon>Pseudomonadati</taxon>
        <taxon>Pseudomonadota</taxon>
        <taxon>Gammaproteobacteria</taxon>
        <taxon>Oceanospirillales</taxon>
        <taxon>Halomonadaceae</taxon>
        <taxon>Zymobacter group</taxon>
        <taxon>Candidatus Carsonella</taxon>
    </lineage>
</organism>
<dbReference type="GO" id="GO:0003735">
    <property type="term" value="F:structural constituent of ribosome"/>
    <property type="evidence" value="ECO:0007669"/>
    <property type="project" value="InterPro"/>
</dbReference>
<dbReference type="GO" id="GO:0006412">
    <property type="term" value="P:translation"/>
    <property type="evidence" value="ECO:0007669"/>
    <property type="project" value="InterPro"/>
</dbReference>
<name>Q9AIN7_CARRU</name>
<feature type="transmembrane region" description="Helical" evidence="6">
    <location>
        <begin position="12"/>
        <end position="33"/>
    </location>
</feature>
<dbReference type="InterPro" id="IPR023574">
    <property type="entry name" value="Ribosomal_uL4_dom_sf"/>
</dbReference>
<dbReference type="GO" id="GO:1990904">
    <property type="term" value="C:ribonucleoprotein complex"/>
    <property type="evidence" value="ECO:0007669"/>
    <property type="project" value="UniProtKB-KW"/>
</dbReference>
<keyword evidence="3" id="KW-0687">Ribonucleoprotein</keyword>
<evidence type="ECO:0000256" key="1">
    <source>
        <dbReference type="ARBA" id="ARBA00010528"/>
    </source>
</evidence>
<dbReference type="PANTHER" id="PTHR10746">
    <property type="entry name" value="50S RIBOSOMAL PROTEIN L4"/>
    <property type="match status" value="1"/>
</dbReference>
<keyword evidence="6" id="KW-0472">Membrane</keyword>
<dbReference type="InterPro" id="IPR013005">
    <property type="entry name" value="Ribosomal_uL4-like"/>
</dbReference>
<reference evidence="7" key="1">
    <citation type="journal article" date="2001" name="J. Bacteriol.">
        <title>Degenerative minimalism in the genome of a psyllid endosymbiont.</title>
        <authorList>
            <person name="Clark M.A."/>
            <person name="Baumann L."/>
            <person name="Thao M.L."/>
            <person name="Moran N.A."/>
            <person name="Baumann P."/>
        </authorList>
    </citation>
    <scope>NUCLEOTIDE SEQUENCE</scope>
</reference>
<dbReference type="Gene3D" id="3.40.1370.10">
    <property type="match status" value="1"/>
</dbReference>
<accession>Q9AIN7</accession>
<evidence type="ECO:0000256" key="2">
    <source>
        <dbReference type="ARBA" id="ARBA00022980"/>
    </source>
</evidence>
<evidence type="ECO:0000256" key="4">
    <source>
        <dbReference type="ARBA" id="ARBA00035244"/>
    </source>
</evidence>
<dbReference type="SUPFAM" id="SSF52166">
    <property type="entry name" value="Ribosomal protein L4"/>
    <property type="match status" value="1"/>
</dbReference>
<sequence length="172" mass="20782">MNLPILNIKPLFINFFLKINIFSLYLSFLNIFFKKKGYKKNRRLIKGSNKKPWPQKGMGRARAGSKKSPIWKGGGVSFSNYLFKKINLNLKNIFKSLLFLSIFSNKIFIFEEFLIFFLINIFNNKNYCFFWEQNDNFFLKNIKKINYFDFLKFKIIFISKKSFFYLLNKFIK</sequence>
<dbReference type="AlphaFoldDB" id="Q9AIN7"/>
<dbReference type="InterPro" id="IPR002136">
    <property type="entry name" value="Ribosomal_uL4"/>
</dbReference>
<dbReference type="Pfam" id="PF00573">
    <property type="entry name" value="Ribosomal_L4"/>
    <property type="match status" value="1"/>
</dbReference>
<protein>
    <recommendedName>
        <fullName evidence="4">Large ribosomal subunit protein uL4</fullName>
    </recommendedName>
    <alternativeName>
        <fullName evidence="5">50S ribosomal protein L4</fullName>
    </alternativeName>
</protein>
<dbReference type="GO" id="GO:0005840">
    <property type="term" value="C:ribosome"/>
    <property type="evidence" value="ECO:0007669"/>
    <property type="project" value="UniProtKB-KW"/>
</dbReference>
<evidence type="ECO:0000313" key="7">
    <source>
        <dbReference type="EMBL" id="AAK18638.1"/>
    </source>
</evidence>
<gene>
    <name evidence="7" type="primary">rpl4</name>
</gene>
<keyword evidence="2 7" id="KW-0689">Ribosomal protein</keyword>
<comment type="similarity">
    <text evidence="1">Belongs to the universal ribosomal protein uL4 family.</text>
</comment>
<feature type="transmembrane region" description="Helical" evidence="6">
    <location>
        <begin position="97"/>
        <end position="119"/>
    </location>
</feature>
<dbReference type="EMBL" id="AF250389">
    <property type="protein sequence ID" value="AAK18638.1"/>
    <property type="molecule type" value="Genomic_DNA"/>
</dbReference>
<evidence type="ECO:0000256" key="3">
    <source>
        <dbReference type="ARBA" id="ARBA00023274"/>
    </source>
</evidence>